<evidence type="ECO:0008006" key="3">
    <source>
        <dbReference type="Google" id="ProtNLM"/>
    </source>
</evidence>
<protein>
    <recommendedName>
        <fullName evidence="3">CopG family transcriptional regulator</fullName>
    </recommendedName>
</protein>
<evidence type="ECO:0000313" key="1">
    <source>
        <dbReference type="EMBL" id="MEQ7155302.1"/>
    </source>
</evidence>
<reference evidence="1 2" key="1">
    <citation type="submission" date="2024-06" db="EMBL/GenBank/DDBJ databases">
        <title>Brevundimonas sp. C11.</title>
        <authorList>
            <person name="Maltman C."/>
        </authorList>
    </citation>
    <scope>NUCLEOTIDE SEQUENCE [LARGE SCALE GENOMIC DNA]</scope>
    <source>
        <strain evidence="1 2">C11</strain>
    </source>
</reference>
<accession>A0ABV1NNS2</accession>
<organism evidence="1 2">
    <name type="scientific">Brevundimonas aurifodinae</name>
    <dbReference type="NCBI Taxonomy" id="1508312"/>
    <lineage>
        <taxon>Bacteria</taxon>
        <taxon>Pseudomonadati</taxon>
        <taxon>Pseudomonadota</taxon>
        <taxon>Alphaproteobacteria</taxon>
        <taxon>Caulobacterales</taxon>
        <taxon>Caulobacteraceae</taxon>
        <taxon>Brevundimonas</taxon>
    </lineage>
</organism>
<evidence type="ECO:0000313" key="2">
    <source>
        <dbReference type="Proteomes" id="UP001445732"/>
    </source>
</evidence>
<gene>
    <name evidence="1" type="ORF">ABN401_08770</name>
</gene>
<dbReference type="RefSeq" id="WP_349684458.1">
    <property type="nucleotide sequence ID" value="NZ_JBEGDD010000006.1"/>
</dbReference>
<comment type="caution">
    <text evidence="1">The sequence shown here is derived from an EMBL/GenBank/DDBJ whole genome shotgun (WGS) entry which is preliminary data.</text>
</comment>
<proteinExistence type="predicted"/>
<sequence>MSALPKPHTRLLTIEVEDDIAQRFKDAADERGISLSELMVGFTEWELTQQDSMTAEPFTAEQIAEIEESLAQIERGETVSNEEVFAKLKERYPDQTGREIIEEAIKAYAELSSYAVDMVVVEEDARALMAAGIADMESGNEIDQEELFARWQAKYG</sequence>
<dbReference type="EMBL" id="JBEGDD010000006">
    <property type="protein sequence ID" value="MEQ7155302.1"/>
    <property type="molecule type" value="Genomic_DNA"/>
</dbReference>
<keyword evidence="2" id="KW-1185">Reference proteome</keyword>
<name>A0ABV1NNS2_9CAUL</name>
<dbReference type="Proteomes" id="UP001445732">
    <property type="component" value="Unassembled WGS sequence"/>
</dbReference>